<dbReference type="PANTHER" id="PTHR46577:SF1">
    <property type="entry name" value="HTH-TYPE TRANSCRIPTIONAL REGULATORY PROTEIN GABR"/>
    <property type="match status" value="1"/>
</dbReference>
<reference evidence="8 9" key="1">
    <citation type="submission" date="2015-09" db="EMBL/GenBank/DDBJ databases">
        <title>Identification and resolution of microdiversity through metagenomic sequencing of parallel consortia.</title>
        <authorList>
            <person name="Nelson W.C."/>
            <person name="Romine M.F."/>
            <person name="Lindemann S.R."/>
        </authorList>
    </citation>
    <scope>NUCLEOTIDE SEQUENCE [LARGE SCALE GENOMIC DNA]</scope>
    <source>
        <strain evidence="8">Ana</strain>
    </source>
</reference>
<dbReference type="InterPro" id="IPR036388">
    <property type="entry name" value="WH-like_DNA-bd_sf"/>
</dbReference>
<dbReference type="CDD" id="cd07377">
    <property type="entry name" value="WHTH_GntR"/>
    <property type="match status" value="1"/>
</dbReference>
<keyword evidence="5" id="KW-0804">Transcription</keyword>
<dbReference type="CDD" id="cd00609">
    <property type="entry name" value="AAT_like"/>
    <property type="match status" value="1"/>
</dbReference>
<evidence type="ECO:0000313" key="8">
    <source>
        <dbReference type="EMBL" id="KPQ34368.1"/>
    </source>
</evidence>
<keyword evidence="8" id="KW-0808">Transferase</keyword>
<comment type="caution">
    <text evidence="8">The sequence shown here is derived from an EMBL/GenBank/DDBJ whole genome shotgun (WGS) entry which is preliminary data.</text>
</comment>
<evidence type="ECO:0000256" key="1">
    <source>
        <dbReference type="ARBA" id="ARBA00005384"/>
    </source>
</evidence>
<keyword evidence="2" id="KW-0663">Pyridoxal phosphate</keyword>
<evidence type="ECO:0000256" key="2">
    <source>
        <dbReference type="ARBA" id="ARBA00022898"/>
    </source>
</evidence>
<dbReference type="PROSITE" id="PS50949">
    <property type="entry name" value="HTH_GNTR"/>
    <property type="match status" value="1"/>
</dbReference>
<dbReference type="GO" id="GO:0003700">
    <property type="term" value="F:DNA-binding transcription factor activity"/>
    <property type="evidence" value="ECO:0007669"/>
    <property type="project" value="InterPro"/>
</dbReference>
<dbReference type="EMBL" id="LJZR01000020">
    <property type="protein sequence ID" value="KPQ34368.1"/>
    <property type="molecule type" value="Genomic_DNA"/>
</dbReference>
<dbReference type="PATRIC" id="fig|1666911.3.peg.224"/>
<dbReference type="InterPro" id="IPR004839">
    <property type="entry name" value="Aminotransferase_I/II_large"/>
</dbReference>
<keyword evidence="8" id="KW-0032">Aminotransferase</keyword>
<dbReference type="InterPro" id="IPR015421">
    <property type="entry name" value="PyrdxlP-dep_Trfase_major"/>
</dbReference>
<dbReference type="GO" id="GO:0008483">
    <property type="term" value="F:transaminase activity"/>
    <property type="evidence" value="ECO:0007669"/>
    <property type="project" value="UniProtKB-KW"/>
</dbReference>
<feature type="domain" description="HTH gntR-type" evidence="7">
    <location>
        <begin position="13"/>
        <end position="81"/>
    </location>
</feature>
<organism evidence="8 9">
    <name type="scientific">Phormidesmis priestleyi Ana</name>
    <dbReference type="NCBI Taxonomy" id="1666911"/>
    <lineage>
        <taxon>Bacteria</taxon>
        <taxon>Bacillati</taxon>
        <taxon>Cyanobacteriota</taxon>
        <taxon>Cyanophyceae</taxon>
        <taxon>Leptolyngbyales</taxon>
        <taxon>Leptolyngbyaceae</taxon>
        <taxon>Phormidesmis</taxon>
    </lineage>
</organism>
<dbReference type="PRINTS" id="PR00035">
    <property type="entry name" value="HTHGNTR"/>
</dbReference>
<accession>A0A0P8BZM1</accession>
<evidence type="ECO:0000256" key="5">
    <source>
        <dbReference type="ARBA" id="ARBA00023163"/>
    </source>
</evidence>
<evidence type="ECO:0000256" key="6">
    <source>
        <dbReference type="SAM" id="MobiDB-lite"/>
    </source>
</evidence>
<feature type="region of interest" description="Disordered" evidence="6">
    <location>
        <begin position="490"/>
        <end position="512"/>
    </location>
</feature>
<dbReference type="SUPFAM" id="SSF46785">
    <property type="entry name" value="Winged helix' DNA-binding domain"/>
    <property type="match status" value="1"/>
</dbReference>
<evidence type="ECO:0000313" key="9">
    <source>
        <dbReference type="Proteomes" id="UP000050465"/>
    </source>
</evidence>
<keyword evidence="4" id="KW-0238">DNA-binding</keyword>
<dbReference type="InterPro" id="IPR000524">
    <property type="entry name" value="Tscrpt_reg_HTH_GntR"/>
</dbReference>
<comment type="similarity">
    <text evidence="1">In the C-terminal section; belongs to the class-I pyridoxal-phosphate-dependent aminotransferase family.</text>
</comment>
<dbReference type="SUPFAM" id="SSF53383">
    <property type="entry name" value="PLP-dependent transferases"/>
    <property type="match status" value="1"/>
</dbReference>
<dbReference type="AlphaFoldDB" id="A0A0P8BZM1"/>
<dbReference type="GO" id="GO:0030170">
    <property type="term" value="F:pyridoxal phosphate binding"/>
    <property type="evidence" value="ECO:0007669"/>
    <property type="project" value="InterPro"/>
</dbReference>
<name>A0A0P8BZM1_9CYAN</name>
<feature type="compositionally biased region" description="Basic and acidic residues" evidence="6">
    <location>
        <begin position="491"/>
        <end position="511"/>
    </location>
</feature>
<dbReference type="InterPro" id="IPR036390">
    <property type="entry name" value="WH_DNA-bd_sf"/>
</dbReference>
<keyword evidence="3" id="KW-0805">Transcription regulation</keyword>
<dbReference type="SMART" id="SM00345">
    <property type="entry name" value="HTH_GNTR"/>
    <property type="match status" value="1"/>
</dbReference>
<proteinExistence type="inferred from homology"/>
<dbReference type="InterPro" id="IPR015424">
    <property type="entry name" value="PyrdxlP-dep_Trfase"/>
</dbReference>
<protein>
    <submittedName>
        <fullName evidence="8">GntR family transcriptional regulator / MocR family aminotransferase</fullName>
    </submittedName>
</protein>
<evidence type="ECO:0000256" key="4">
    <source>
        <dbReference type="ARBA" id="ARBA00023125"/>
    </source>
</evidence>
<sequence>MELALQIQTDIDQPLHRQVYEQIRAAILSGRLKSHQRLPASRELAKSLGISRTTVTQSYDQLVSEGYLQTHQGAGTFVCAQIPDELLQAKRVLAQNLTAVNGAKNHEAKNHLTLSKLSAEAEIPEENAAKIKLSDYGDRIQNTSAERQHQTDCKLSFRCGIPAIALFPTQQWQRLTNRYRTANTHWMNYSDDAMGYWPLREQIATYISHARAIRCQPGQILITHGTQQALSLITRLMIDPGDAIAIENPSYISARRIFVSSGAAVLPIPVDTEGLQMAGPHGLAKLSAKLVYVTPSHQFPTGVLMSLARRLALLQWAQQANALIIEDDYDSEFRYSGRPVPALQGLDSENRVLYLGTFSKVMFPGLRLGYMVLPPALVPIFRYAKWLSDRQCSLIDQRALTTFISEGHLAKHVRRMRSIYDRRRRSLVEGLSSLAAPQASESHSPVEILGDESGLHVMARLPTLRSNDAVVAQAQAKGVSLFSAQPNYWPDVEKPDVERPDVERPDVERPDIAGQQGQGEFIFGFGNIDESEIQAAIARISPLL</sequence>
<evidence type="ECO:0000259" key="7">
    <source>
        <dbReference type="PROSITE" id="PS50949"/>
    </source>
</evidence>
<dbReference type="InterPro" id="IPR051446">
    <property type="entry name" value="HTH_trans_reg/aminotransferase"/>
</dbReference>
<dbReference type="PANTHER" id="PTHR46577">
    <property type="entry name" value="HTH-TYPE TRANSCRIPTIONAL REGULATORY PROTEIN GABR"/>
    <property type="match status" value="1"/>
</dbReference>
<dbReference type="GO" id="GO:0003677">
    <property type="term" value="F:DNA binding"/>
    <property type="evidence" value="ECO:0007669"/>
    <property type="project" value="UniProtKB-KW"/>
</dbReference>
<evidence type="ECO:0000256" key="3">
    <source>
        <dbReference type="ARBA" id="ARBA00023015"/>
    </source>
</evidence>
<gene>
    <name evidence="8" type="ORF">HLUCCA11_14795</name>
</gene>
<dbReference type="Gene3D" id="1.10.10.10">
    <property type="entry name" value="Winged helix-like DNA-binding domain superfamily/Winged helix DNA-binding domain"/>
    <property type="match status" value="1"/>
</dbReference>
<dbReference type="STRING" id="1666911.HLUCCA11_14795"/>
<dbReference type="Gene3D" id="3.40.640.10">
    <property type="entry name" value="Type I PLP-dependent aspartate aminotransferase-like (Major domain)"/>
    <property type="match status" value="1"/>
</dbReference>
<dbReference type="Proteomes" id="UP000050465">
    <property type="component" value="Unassembled WGS sequence"/>
</dbReference>
<dbReference type="Pfam" id="PF00155">
    <property type="entry name" value="Aminotran_1_2"/>
    <property type="match status" value="1"/>
</dbReference>
<dbReference type="Pfam" id="PF00392">
    <property type="entry name" value="GntR"/>
    <property type="match status" value="1"/>
</dbReference>